<gene>
    <name evidence="1" type="ORF">COCSUDRAFT_52897</name>
</gene>
<proteinExistence type="predicted"/>
<dbReference type="Proteomes" id="UP000007264">
    <property type="component" value="Unassembled WGS sequence"/>
</dbReference>
<dbReference type="OrthoDB" id="507581at2759"/>
<dbReference type="RefSeq" id="XP_005650055.1">
    <property type="nucleotide sequence ID" value="XM_005649998.1"/>
</dbReference>
<dbReference type="AlphaFoldDB" id="I0Z4E2"/>
<reference evidence="1 2" key="1">
    <citation type="journal article" date="2012" name="Genome Biol.">
        <title>The genome of the polar eukaryotic microalga coccomyxa subellipsoidea reveals traits of cold adaptation.</title>
        <authorList>
            <person name="Blanc G."/>
            <person name="Agarkova I."/>
            <person name="Grimwood J."/>
            <person name="Kuo A."/>
            <person name="Brueggeman A."/>
            <person name="Dunigan D."/>
            <person name="Gurnon J."/>
            <person name="Ladunga I."/>
            <person name="Lindquist E."/>
            <person name="Lucas S."/>
            <person name="Pangilinan J."/>
            <person name="Proschold T."/>
            <person name="Salamov A."/>
            <person name="Schmutz J."/>
            <person name="Weeks D."/>
            <person name="Yamada T."/>
            <person name="Claverie J.M."/>
            <person name="Grigoriev I."/>
            <person name="Van Etten J."/>
            <person name="Lomsadze A."/>
            <person name="Borodovsky M."/>
        </authorList>
    </citation>
    <scope>NUCLEOTIDE SEQUENCE [LARGE SCALE GENOMIC DNA]</scope>
    <source>
        <strain evidence="1 2">C-169</strain>
    </source>
</reference>
<dbReference type="STRING" id="574566.I0Z4E2"/>
<dbReference type="eggNOG" id="ENOG502SZTJ">
    <property type="taxonomic scope" value="Eukaryota"/>
</dbReference>
<sequence>MGSLTFLGSRSFINRHRTHSLKSAPGDIELRRIRPKTPICASQASLPFLSKLTDGALVPSVKLLERQQKPYALMRANQNEILSTLAEQLSLRPQATRISEDGLSVYNTPDESLSIALQVGTGEGVEWLVASTTALVKFGGGTIRINVFPDQTLSVPKLDIELFFFFGRINMYINFVARTDLVLDEEYLSRYYKTKGSAGHSFHDLQLECMQDAEMSPFESRSIDMRVLTGQTSLFQGAHASIENVEKMTSYAKRAVSLWLEFAKAEDTAVTEPSQAEKLRFYDRSLYGFAWRDPDNEKVAALIGEDALQEMLQLSTRDDSILQTM</sequence>
<dbReference type="KEGG" id="csl:COCSUDRAFT_52897"/>
<accession>I0Z4E2</accession>
<organism evidence="1 2">
    <name type="scientific">Coccomyxa subellipsoidea (strain C-169)</name>
    <name type="common">Green microalga</name>
    <dbReference type="NCBI Taxonomy" id="574566"/>
    <lineage>
        <taxon>Eukaryota</taxon>
        <taxon>Viridiplantae</taxon>
        <taxon>Chlorophyta</taxon>
        <taxon>core chlorophytes</taxon>
        <taxon>Trebouxiophyceae</taxon>
        <taxon>Trebouxiophyceae incertae sedis</taxon>
        <taxon>Coccomyxaceae</taxon>
        <taxon>Coccomyxa</taxon>
        <taxon>Coccomyxa subellipsoidea</taxon>
    </lineage>
</organism>
<keyword evidence="2" id="KW-1185">Reference proteome</keyword>
<name>I0Z4E2_COCSC</name>
<evidence type="ECO:0000313" key="2">
    <source>
        <dbReference type="Proteomes" id="UP000007264"/>
    </source>
</evidence>
<protein>
    <submittedName>
        <fullName evidence="1">Uncharacterized protein</fullName>
    </submittedName>
</protein>
<dbReference type="EMBL" id="AGSI01000004">
    <property type="protein sequence ID" value="EIE25511.1"/>
    <property type="molecule type" value="Genomic_DNA"/>
</dbReference>
<comment type="caution">
    <text evidence="1">The sequence shown here is derived from an EMBL/GenBank/DDBJ whole genome shotgun (WGS) entry which is preliminary data.</text>
</comment>
<dbReference type="Gene3D" id="3.40.1500.20">
    <property type="match status" value="1"/>
</dbReference>
<dbReference type="GeneID" id="17043513"/>
<evidence type="ECO:0000313" key="1">
    <source>
        <dbReference type="EMBL" id="EIE25511.1"/>
    </source>
</evidence>